<dbReference type="Gene3D" id="3.40.50.720">
    <property type="entry name" value="NAD(P)-binding Rossmann-like Domain"/>
    <property type="match status" value="1"/>
</dbReference>
<evidence type="ECO:0000259" key="10">
    <source>
        <dbReference type="Pfam" id="PF08501"/>
    </source>
</evidence>
<comment type="caution">
    <text evidence="8">Lacks conserved residue(s) required for the propagation of feature annotation.</text>
</comment>
<comment type="caution">
    <text evidence="11">The sequence shown here is derived from an EMBL/GenBank/DDBJ whole genome shotgun (WGS) entry which is preliminary data.</text>
</comment>
<dbReference type="NCBIfam" id="NF001310">
    <property type="entry name" value="PRK00258.1-2"/>
    <property type="match status" value="1"/>
</dbReference>
<evidence type="ECO:0000256" key="1">
    <source>
        <dbReference type="ARBA" id="ARBA00004871"/>
    </source>
</evidence>
<dbReference type="GO" id="GO:0009073">
    <property type="term" value="P:aromatic amino acid family biosynthetic process"/>
    <property type="evidence" value="ECO:0007669"/>
    <property type="project" value="UniProtKB-KW"/>
</dbReference>
<comment type="function">
    <text evidence="8">Involved in the biosynthesis of the chorismate, which leads to the biosynthesis of aromatic amino acids. Catalyzes the reversible NADPH linked reduction of 3-dehydroshikimate (DHSA) to yield shikimate (SA).</text>
</comment>
<keyword evidence="5 8" id="KW-0560">Oxidoreductase</keyword>
<dbReference type="GO" id="GO:0009423">
    <property type="term" value="P:chorismate biosynthetic process"/>
    <property type="evidence" value="ECO:0007669"/>
    <property type="project" value="UniProtKB-UniRule"/>
</dbReference>
<evidence type="ECO:0000256" key="6">
    <source>
        <dbReference type="ARBA" id="ARBA00023141"/>
    </source>
</evidence>
<dbReference type="GO" id="GO:0008652">
    <property type="term" value="P:amino acid biosynthetic process"/>
    <property type="evidence" value="ECO:0007669"/>
    <property type="project" value="UniProtKB-KW"/>
</dbReference>
<accession>A0A443YZC0</accession>
<feature type="binding site" evidence="8">
    <location>
        <position position="238"/>
    </location>
    <ligand>
        <name>NADP(+)</name>
        <dbReference type="ChEBI" id="CHEBI:58349"/>
    </ligand>
</feature>
<dbReference type="InterPro" id="IPR036291">
    <property type="entry name" value="NAD(P)-bd_dom_sf"/>
</dbReference>
<dbReference type="UniPathway" id="UPA00053">
    <property type="reaction ID" value="UER00087"/>
</dbReference>
<dbReference type="SUPFAM" id="SSF51735">
    <property type="entry name" value="NAD(P)-binding Rossmann-fold domains"/>
    <property type="match status" value="1"/>
</dbReference>
<dbReference type="GO" id="GO:0050661">
    <property type="term" value="F:NADP binding"/>
    <property type="evidence" value="ECO:0007669"/>
    <property type="project" value="InterPro"/>
</dbReference>
<dbReference type="PANTHER" id="PTHR21089:SF1">
    <property type="entry name" value="BIFUNCTIONAL 3-DEHYDROQUINATE DEHYDRATASE_SHIKIMATE DEHYDROGENASE, CHLOROPLASTIC"/>
    <property type="match status" value="1"/>
</dbReference>
<evidence type="ECO:0000256" key="4">
    <source>
        <dbReference type="ARBA" id="ARBA00022857"/>
    </source>
</evidence>
<evidence type="ECO:0000256" key="7">
    <source>
        <dbReference type="ARBA" id="ARBA00049442"/>
    </source>
</evidence>
<sequence>MALFTVFGNPISHSLSPQIHLAFAKQVGVELNYTRSLTSVSRFRRAVAQFFREGGAGANVTVPFKEEAYELVTHVTARAKQAGAVNTLVPLGYGQLLGDNTDGIGLVRDLTQNLKQAIAQRDIVLLGAGGAARGVVGPLLAEGPRQLIIANRTLEKANAIVEVFNHRTLVAARLNEVVIPSGALVINATSASLAHQTVAVAAEQLGQAGAVYDMMYGAEPTVFMQQARQAGVAKISDGLGMLVEQAGVAFRLWHEGAELNTQAVLGELRAQQKAR</sequence>
<feature type="binding site" evidence="8">
    <location>
        <position position="214"/>
    </location>
    <ligand>
        <name>NADP(+)</name>
        <dbReference type="ChEBI" id="CHEBI:58349"/>
    </ligand>
</feature>
<dbReference type="CDD" id="cd01065">
    <property type="entry name" value="NAD_bind_Shikimate_DH"/>
    <property type="match status" value="1"/>
</dbReference>
<feature type="binding site" evidence="8">
    <location>
        <begin position="151"/>
        <end position="156"/>
    </location>
    <ligand>
        <name>NADP(+)</name>
        <dbReference type="ChEBI" id="CHEBI:58349"/>
    </ligand>
</feature>
<dbReference type="Proteomes" id="UP000288789">
    <property type="component" value="Unassembled WGS sequence"/>
</dbReference>
<feature type="binding site" evidence="8">
    <location>
        <position position="61"/>
    </location>
    <ligand>
        <name>shikimate</name>
        <dbReference type="ChEBI" id="CHEBI:36208"/>
    </ligand>
</feature>
<dbReference type="InterPro" id="IPR022893">
    <property type="entry name" value="Shikimate_DH_fam"/>
</dbReference>
<dbReference type="NCBIfam" id="TIGR00507">
    <property type="entry name" value="aroE"/>
    <property type="match status" value="1"/>
</dbReference>
<evidence type="ECO:0000256" key="3">
    <source>
        <dbReference type="ARBA" id="ARBA00022605"/>
    </source>
</evidence>
<keyword evidence="6 8" id="KW-0057">Aromatic amino acid biosynthesis</keyword>
<proteinExistence type="inferred from homology"/>
<evidence type="ECO:0000256" key="2">
    <source>
        <dbReference type="ARBA" id="ARBA00012962"/>
    </source>
</evidence>
<dbReference type="SUPFAM" id="SSF53223">
    <property type="entry name" value="Aminoacid dehydrogenase-like, N-terminal domain"/>
    <property type="match status" value="1"/>
</dbReference>
<feature type="domain" description="Shikimate dehydrogenase substrate binding N-terminal" evidence="10">
    <location>
        <begin position="6"/>
        <end position="88"/>
    </location>
</feature>
<dbReference type="EMBL" id="RSFE01000005">
    <property type="protein sequence ID" value="RWU09541.1"/>
    <property type="molecule type" value="Genomic_DNA"/>
</dbReference>
<gene>
    <name evidence="8" type="primary">aroE</name>
    <name evidence="11" type="ORF">EGC76_07915</name>
</gene>
<feature type="binding site" evidence="8">
    <location>
        <position position="86"/>
    </location>
    <ligand>
        <name>shikimate</name>
        <dbReference type="ChEBI" id="CHEBI:36208"/>
    </ligand>
</feature>
<evidence type="ECO:0000256" key="5">
    <source>
        <dbReference type="ARBA" id="ARBA00023002"/>
    </source>
</evidence>
<feature type="binding site" evidence="8">
    <location>
        <position position="102"/>
    </location>
    <ligand>
        <name>shikimate</name>
        <dbReference type="ChEBI" id="CHEBI:36208"/>
    </ligand>
</feature>
<evidence type="ECO:0000313" key="11">
    <source>
        <dbReference type="EMBL" id="RWU09541.1"/>
    </source>
</evidence>
<feature type="binding site" evidence="8">
    <location>
        <position position="216"/>
    </location>
    <ligand>
        <name>shikimate</name>
        <dbReference type="ChEBI" id="CHEBI:36208"/>
    </ligand>
</feature>
<comment type="pathway">
    <text evidence="1 8">Metabolic intermediate biosynthesis; chorismate biosynthesis; chorismate from D-erythrose 4-phosphate and phosphoenolpyruvate: step 4/7.</text>
</comment>
<dbReference type="RefSeq" id="WP_128352446.1">
    <property type="nucleotide sequence ID" value="NZ_JBLXIM010000002.1"/>
</dbReference>
<dbReference type="InterPro" id="IPR011342">
    <property type="entry name" value="Shikimate_DH"/>
</dbReference>
<dbReference type="FunFam" id="3.40.50.10860:FF:000006">
    <property type="entry name" value="Shikimate dehydrogenase (NADP(+))"/>
    <property type="match status" value="1"/>
</dbReference>
<feature type="active site" description="Proton acceptor" evidence="8">
    <location>
        <position position="65"/>
    </location>
</feature>
<dbReference type="GO" id="GO:0004764">
    <property type="term" value="F:shikimate 3-dehydrogenase (NADP+) activity"/>
    <property type="evidence" value="ECO:0007669"/>
    <property type="project" value="UniProtKB-UniRule"/>
</dbReference>
<keyword evidence="3 8" id="KW-0028">Amino-acid biosynthesis</keyword>
<dbReference type="OrthoDB" id="9776868at2"/>
<dbReference type="GO" id="GO:0005829">
    <property type="term" value="C:cytosol"/>
    <property type="evidence" value="ECO:0007669"/>
    <property type="project" value="TreeGrafter"/>
</dbReference>
<comment type="subunit">
    <text evidence="8">Homodimer.</text>
</comment>
<dbReference type="AlphaFoldDB" id="A0A443YZC0"/>
<evidence type="ECO:0000256" key="8">
    <source>
        <dbReference type="HAMAP-Rule" id="MF_00222"/>
    </source>
</evidence>
<dbReference type="InterPro" id="IPR013708">
    <property type="entry name" value="Shikimate_DH-bd_N"/>
</dbReference>
<comment type="similarity">
    <text evidence="8">Belongs to the shikimate dehydrogenase family.</text>
</comment>
<dbReference type="Pfam" id="PF08501">
    <property type="entry name" value="Shikimate_dh_N"/>
    <property type="match status" value="1"/>
</dbReference>
<feature type="binding site" evidence="8">
    <location>
        <begin position="14"/>
        <end position="16"/>
    </location>
    <ligand>
        <name>shikimate</name>
        <dbReference type="ChEBI" id="CHEBI:36208"/>
    </ligand>
</feature>
<evidence type="ECO:0000259" key="9">
    <source>
        <dbReference type="Pfam" id="PF01488"/>
    </source>
</evidence>
<organism evidence="11 12">
    <name type="scientific">Pseudidiomarina gelatinasegens</name>
    <dbReference type="NCBI Taxonomy" id="2487740"/>
    <lineage>
        <taxon>Bacteria</taxon>
        <taxon>Pseudomonadati</taxon>
        <taxon>Pseudomonadota</taxon>
        <taxon>Gammaproteobacteria</taxon>
        <taxon>Alteromonadales</taxon>
        <taxon>Idiomarinaceae</taxon>
        <taxon>Pseudidiomarina</taxon>
    </lineage>
</organism>
<feature type="binding site" evidence="8">
    <location>
        <begin position="127"/>
        <end position="131"/>
    </location>
    <ligand>
        <name>NADP(+)</name>
        <dbReference type="ChEBI" id="CHEBI:58349"/>
    </ligand>
</feature>
<dbReference type="EC" id="1.1.1.25" evidence="2 8"/>
<comment type="catalytic activity">
    <reaction evidence="7 8">
        <text>shikimate + NADP(+) = 3-dehydroshikimate + NADPH + H(+)</text>
        <dbReference type="Rhea" id="RHEA:17737"/>
        <dbReference type="ChEBI" id="CHEBI:15378"/>
        <dbReference type="ChEBI" id="CHEBI:16630"/>
        <dbReference type="ChEBI" id="CHEBI:36208"/>
        <dbReference type="ChEBI" id="CHEBI:57783"/>
        <dbReference type="ChEBI" id="CHEBI:58349"/>
        <dbReference type="EC" id="1.1.1.25"/>
    </reaction>
</comment>
<feature type="domain" description="Quinate/shikimate 5-dehydrogenase/glutamyl-tRNA reductase" evidence="9">
    <location>
        <begin position="110"/>
        <end position="193"/>
    </location>
</feature>
<dbReference type="GO" id="GO:0019632">
    <property type="term" value="P:shikimate metabolic process"/>
    <property type="evidence" value="ECO:0007669"/>
    <property type="project" value="InterPro"/>
</dbReference>
<evidence type="ECO:0000313" key="12">
    <source>
        <dbReference type="Proteomes" id="UP000288789"/>
    </source>
</evidence>
<dbReference type="PANTHER" id="PTHR21089">
    <property type="entry name" value="SHIKIMATE DEHYDROGENASE"/>
    <property type="match status" value="1"/>
</dbReference>
<dbReference type="InterPro" id="IPR046346">
    <property type="entry name" value="Aminoacid_DH-like_N_sf"/>
</dbReference>
<feature type="binding site" evidence="8">
    <location>
        <position position="245"/>
    </location>
    <ligand>
        <name>shikimate</name>
        <dbReference type="ChEBI" id="CHEBI:36208"/>
    </ligand>
</feature>
<dbReference type="InterPro" id="IPR006151">
    <property type="entry name" value="Shikm_DH/Glu-tRNA_Rdtase"/>
</dbReference>
<keyword evidence="4 8" id="KW-0521">NADP</keyword>
<dbReference type="HAMAP" id="MF_00222">
    <property type="entry name" value="Shikimate_DH_AroE"/>
    <property type="match status" value="1"/>
</dbReference>
<protein>
    <recommendedName>
        <fullName evidence="2 8">Shikimate dehydrogenase (NADP(+))</fullName>
        <shortName evidence="8">SDH</shortName>
        <ecNumber evidence="2 8">1.1.1.25</ecNumber>
    </recommendedName>
</protein>
<name>A0A443YZC0_9GAMM</name>
<dbReference type="Pfam" id="PF01488">
    <property type="entry name" value="Shikimate_DH"/>
    <property type="match status" value="1"/>
</dbReference>
<dbReference type="Gene3D" id="3.40.50.10860">
    <property type="entry name" value="Leucine Dehydrogenase, chain A, domain 1"/>
    <property type="match status" value="1"/>
</dbReference>
<keyword evidence="12" id="KW-1185">Reference proteome</keyword>
<reference evidence="11 12" key="1">
    <citation type="submission" date="2018-12" db="EMBL/GenBank/DDBJ databases">
        <authorList>
            <person name="Li A."/>
            <person name="Zhang M."/>
            <person name="Zhu H."/>
        </authorList>
    </citation>
    <scope>NUCLEOTIDE SEQUENCE [LARGE SCALE GENOMIC DNA]</scope>
    <source>
        <strain evidence="11 12">R04H25</strain>
    </source>
</reference>